<organism evidence="2 3">
    <name type="scientific">Rubripirellula obstinata</name>
    <dbReference type="NCBI Taxonomy" id="406547"/>
    <lineage>
        <taxon>Bacteria</taxon>
        <taxon>Pseudomonadati</taxon>
        <taxon>Planctomycetota</taxon>
        <taxon>Planctomycetia</taxon>
        <taxon>Pirellulales</taxon>
        <taxon>Pirellulaceae</taxon>
        <taxon>Rubripirellula</taxon>
    </lineage>
</organism>
<dbReference type="AlphaFoldDB" id="A0A5B1CLW1"/>
<dbReference type="Proteomes" id="UP000322699">
    <property type="component" value="Unassembled WGS sequence"/>
</dbReference>
<comment type="caution">
    <text evidence="2">The sequence shown here is derived from an EMBL/GenBank/DDBJ whole genome shotgun (WGS) entry which is preliminary data.</text>
</comment>
<feature type="compositionally biased region" description="Basic residues" evidence="1">
    <location>
        <begin position="7"/>
        <end position="17"/>
    </location>
</feature>
<evidence type="ECO:0000256" key="1">
    <source>
        <dbReference type="SAM" id="MobiDB-lite"/>
    </source>
</evidence>
<dbReference type="RefSeq" id="WP_068267206.1">
    <property type="nucleotide sequence ID" value="NZ_LWSK01000169.1"/>
</dbReference>
<keyword evidence="3" id="KW-1185">Reference proteome</keyword>
<feature type="region of interest" description="Disordered" evidence="1">
    <location>
        <begin position="1"/>
        <end position="30"/>
    </location>
</feature>
<proteinExistence type="predicted"/>
<evidence type="ECO:0000313" key="3">
    <source>
        <dbReference type="Proteomes" id="UP000322699"/>
    </source>
</evidence>
<dbReference type="OrthoDB" id="289429at2"/>
<sequence>MSAKEQKRQKKLAKKRSKELAKKKEEARAKNALQSLSGQLVSASSGAIERCLISESLLDPDQKFGSVLISRKLQDGRVLFVRLLIDGMCLGVKDVDAKACFPSMLSEMLDRMAEVDAMQDAIPSAARKLVESAVAFADQFGFKPHDLYLKTMPIWNDIDASLCETEFLFGNDGKPHFISGPYDTATTIAATMMQLEESVGEGNYDFTIENGGGMNDGMYDPSDDYSPMIDDSELDVGIDEDVPMR</sequence>
<accession>A0A5B1CLW1</accession>
<reference evidence="2 3" key="1">
    <citation type="submission" date="2019-08" db="EMBL/GenBank/DDBJ databases">
        <title>Deep-cultivation of Planctomycetes and their phenomic and genomic characterization uncovers novel biology.</title>
        <authorList>
            <person name="Wiegand S."/>
            <person name="Jogler M."/>
            <person name="Boedeker C."/>
            <person name="Pinto D."/>
            <person name="Vollmers J."/>
            <person name="Rivas-Marin E."/>
            <person name="Kohn T."/>
            <person name="Peeters S.H."/>
            <person name="Heuer A."/>
            <person name="Rast P."/>
            <person name="Oberbeckmann S."/>
            <person name="Bunk B."/>
            <person name="Jeske O."/>
            <person name="Meyerdierks A."/>
            <person name="Storesund J.E."/>
            <person name="Kallscheuer N."/>
            <person name="Luecker S."/>
            <person name="Lage O.M."/>
            <person name="Pohl T."/>
            <person name="Merkel B.J."/>
            <person name="Hornburger P."/>
            <person name="Mueller R.-W."/>
            <person name="Bruemmer F."/>
            <person name="Labrenz M."/>
            <person name="Spormann A.M."/>
            <person name="Op Den Camp H."/>
            <person name="Overmann J."/>
            <person name="Amann R."/>
            <person name="Jetten M.S.M."/>
            <person name="Mascher T."/>
            <person name="Medema M.H."/>
            <person name="Devos D.P."/>
            <person name="Kaster A.-K."/>
            <person name="Ovreas L."/>
            <person name="Rohde M."/>
            <person name="Galperin M.Y."/>
            <person name="Jogler C."/>
        </authorList>
    </citation>
    <scope>NUCLEOTIDE SEQUENCE [LARGE SCALE GENOMIC DNA]</scope>
    <source>
        <strain evidence="2 3">LF1</strain>
    </source>
</reference>
<dbReference type="EMBL" id="VRLW01000001">
    <property type="protein sequence ID" value="KAA1260333.1"/>
    <property type="molecule type" value="Genomic_DNA"/>
</dbReference>
<evidence type="ECO:0000313" key="2">
    <source>
        <dbReference type="EMBL" id="KAA1260333.1"/>
    </source>
</evidence>
<gene>
    <name evidence="2" type="ORF">LF1_28720</name>
</gene>
<feature type="compositionally biased region" description="Basic and acidic residues" evidence="1">
    <location>
        <begin position="18"/>
        <end position="29"/>
    </location>
</feature>
<protein>
    <submittedName>
        <fullName evidence="2">Uncharacterized protein</fullName>
    </submittedName>
</protein>
<name>A0A5B1CLW1_9BACT</name>